<dbReference type="Proteomes" id="UP000887458">
    <property type="component" value="Unassembled WGS sequence"/>
</dbReference>
<dbReference type="EMBL" id="NJHN03000029">
    <property type="protein sequence ID" value="KAH9424150.1"/>
    <property type="molecule type" value="Genomic_DNA"/>
</dbReference>
<dbReference type="Gene3D" id="1.25.10.10">
    <property type="entry name" value="Leucine-rich Repeat Variant"/>
    <property type="match status" value="1"/>
</dbReference>
<dbReference type="PANTHER" id="PTHR10257">
    <property type="entry name" value="SERINE/THREONINE PROTEIN PHOSPHATASE 2A PP2A REGULATORY SUBUNIT B"/>
    <property type="match status" value="1"/>
</dbReference>
<dbReference type="Pfam" id="PF01603">
    <property type="entry name" value="B56"/>
    <property type="match status" value="1"/>
</dbReference>
<evidence type="ECO:0000256" key="3">
    <source>
        <dbReference type="SAM" id="MobiDB-lite"/>
    </source>
</evidence>
<dbReference type="InterPro" id="IPR002554">
    <property type="entry name" value="PP2A_B56"/>
</dbReference>
<evidence type="ECO:0000313" key="5">
    <source>
        <dbReference type="Proteomes" id="UP000887458"/>
    </source>
</evidence>
<feature type="region of interest" description="Disordered" evidence="3">
    <location>
        <begin position="461"/>
        <end position="489"/>
    </location>
</feature>
<gene>
    <name evidence="4" type="primary">PPP2R5B</name>
    <name evidence="4" type="ORF">DERP_004332</name>
</gene>
<evidence type="ECO:0000256" key="1">
    <source>
        <dbReference type="ARBA" id="ARBA00009745"/>
    </source>
</evidence>
<feature type="compositionally biased region" description="Low complexity" evidence="3">
    <location>
        <begin position="466"/>
        <end position="489"/>
    </location>
</feature>
<keyword evidence="5" id="KW-1185">Reference proteome</keyword>
<name>A0ABQ8JP57_DERPT</name>
<comment type="caution">
    <text evidence="4">The sequence shown here is derived from an EMBL/GenBank/DDBJ whole genome shotgun (WGS) entry which is preliminary data.</text>
</comment>
<protein>
    <recommendedName>
        <fullName evidence="2">Serine/threonine protein phosphatase 2A regulatory subunit</fullName>
    </recommendedName>
</protein>
<dbReference type="PANTHER" id="PTHR10257:SF5">
    <property type="entry name" value="WIDERBORST, ISOFORM H"/>
    <property type="match status" value="1"/>
</dbReference>
<feature type="region of interest" description="Disordered" evidence="3">
    <location>
        <begin position="521"/>
        <end position="558"/>
    </location>
</feature>
<dbReference type="PIRSF" id="PIRSF028043">
    <property type="entry name" value="PP2A_B56"/>
    <property type="match status" value="1"/>
</dbReference>
<proteinExistence type="inferred from homology"/>
<comment type="similarity">
    <text evidence="1">Belongs to the phosphatase 2A regulatory subunit B56 family.</text>
</comment>
<reference evidence="4 5" key="2">
    <citation type="journal article" date="2022" name="Mol. Biol. Evol.">
        <title>Comparative Genomics Reveals Insights into the Divergent Evolution of Astigmatic Mites and Household Pest Adaptations.</title>
        <authorList>
            <person name="Xiong Q."/>
            <person name="Wan A.T."/>
            <person name="Liu X."/>
            <person name="Fung C.S."/>
            <person name="Xiao X."/>
            <person name="Malainual N."/>
            <person name="Hou J."/>
            <person name="Wang L."/>
            <person name="Wang M."/>
            <person name="Yang K.Y."/>
            <person name="Cui Y."/>
            <person name="Leung E.L."/>
            <person name="Nong W."/>
            <person name="Shin S.K."/>
            <person name="Au S.W."/>
            <person name="Jeong K.Y."/>
            <person name="Chew F.T."/>
            <person name="Hui J.H."/>
            <person name="Leung T.F."/>
            <person name="Tungtrongchitr A."/>
            <person name="Zhong N."/>
            <person name="Liu Z."/>
            <person name="Tsui S.K."/>
        </authorList>
    </citation>
    <scope>NUCLEOTIDE SEQUENCE [LARGE SCALE GENOMIC DNA]</scope>
    <source>
        <strain evidence="4">Derp</strain>
    </source>
</reference>
<organism evidence="4 5">
    <name type="scientific">Dermatophagoides pteronyssinus</name>
    <name type="common">European house dust mite</name>
    <dbReference type="NCBI Taxonomy" id="6956"/>
    <lineage>
        <taxon>Eukaryota</taxon>
        <taxon>Metazoa</taxon>
        <taxon>Ecdysozoa</taxon>
        <taxon>Arthropoda</taxon>
        <taxon>Chelicerata</taxon>
        <taxon>Arachnida</taxon>
        <taxon>Acari</taxon>
        <taxon>Acariformes</taxon>
        <taxon>Sarcoptiformes</taxon>
        <taxon>Astigmata</taxon>
        <taxon>Psoroptidia</taxon>
        <taxon>Analgoidea</taxon>
        <taxon>Pyroglyphidae</taxon>
        <taxon>Dermatophagoidinae</taxon>
        <taxon>Dermatophagoides</taxon>
    </lineage>
</organism>
<dbReference type="InterPro" id="IPR016024">
    <property type="entry name" value="ARM-type_fold"/>
</dbReference>
<evidence type="ECO:0000256" key="2">
    <source>
        <dbReference type="PIRNR" id="PIRNR028043"/>
    </source>
</evidence>
<accession>A0ABQ8JP57</accession>
<dbReference type="InterPro" id="IPR011989">
    <property type="entry name" value="ARM-like"/>
</dbReference>
<sequence>MASHASLSPAFVDKIDPFKKGSLKRKQKRSQGSSRYRITSEIELQPLPLLKDVGPAEQESLFIRKLRQCCVAFDFMDPVFDLKGKEIKRATLNELVDYISAGRGVLTEPVYPEIIKMISCNLFRTLPPSENPDFDPEEDDPTLEAAWPHLQLVYEFVLRFFESPDFQPTIGKKVIDQKFVLQLLELFDSEDPRERDFLKTVLHRIYGKFLGLRAFIRKQINNIFLRFIYETEHFNGVGELLEILGSLLINFLNSIINGFALPLKAEHKQFLIKVLIPLHKPKCLALYHAQLAYCVVQFLEKDSSLTESVINGLLKFWPKTCSQKEVMFLGEIEEILDVIDLVQFDKIQVPLFKQIAKCVSSPHFQVAERALFFWNNDYIMSLIEENTNVIMPIMFPALYRISKEHWNQTIIALVYNVLKTFMELNSKLFDELTASYKVERQKEKMKEKERDELWKRLEELELTDKQQSSPQNSNQSMANDKSLSLPLPSTLSTYTSTTTTNNQISVKSPIFSSTSLPYSASSLSATTSTSNNNNSSSSNPLNSSATLSNSNSSHMQAA</sequence>
<dbReference type="SUPFAM" id="SSF48371">
    <property type="entry name" value="ARM repeat"/>
    <property type="match status" value="1"/>
</dbReference>
<evidence type="ECO:0000313" key="4">
    <source>
        <dbReference type="EMBL" id="KAH9424150.1"/>
    </source>
</evidence>
<reference evidence="4 5" key="1">
    <citation type="journal article" date="2018" name="J. Allergy Clin. Immunol.">
        <title>High-quality assembly of Dermatophagoides pteronyssinus genome and transcriptome reveals a wide range of novel allergens.</title>
        <authorList>
            <person name="Liu X.Y."/>
            <person name="Yang K.Y."/>
            <person name="Wang M.Q."/>
            <person name="Kwok J.S."/>
            <person name="Zeng X."/>
            <person name="Yang Z."/>
            <person name="Xiao X.J."/>
            <person name="Lau C.P."/>
            <person name="Li Y."/>
            <person name="Huang Z.M."/>
            <person name="Ba J.G."/>
            <person name="Yim A.K."/>
            <person name="Ouyang C.Y."/>
            <person name="Ngai S.M."/>
            <person name="Chan T.F."/>
            <person name="Leung E.L."/>
            <person name="Liu L."/>
            <person name="Liu Z.G."/>
            <person name="Tsui S.K."/>
        </authorList>
    </citation>
    <scope>NUCLEOTIDE SEQUENCE [LARGE SCALE GENOMIC DNA]</scope>
    <source>
        <strain evidence="4">Derp</strain>
    </source>
</reference>